<dbReference type="SUPFAM" id="SSF54631">
    <property type="entry name" value="CBS-domain pair"/>
    <property type="match status" value="1"/>
</dbReference>
<evidence type="ECO:0000256" key="1">
    <source>
        <dbReference type="ARBA" id="ARBA00004651"/>
    </source>
</evidence>
<name>A0A375HYZ8_9ACTN</name>
<feature type="transmembrane region" description="Helical" evidence="12">
    <location>
        <begin position="98"/>
        <end position="123"/>
    </location>
</feature>
<feature type="region of interest" description="Disordered" evidence="11">
    <location>
        <begin position="443"/>
        <end position="463"/>
    </location>
</feature>
<dbReference type="RefSeq" id="WP_119714916.1">
    <property type="nucleotide sequence ID" value="NZ_OMOH01000002.1"/>
</dbReference>
<dbReference type="InterPro" id="IPR005170">
    <property type="entry name" value="Transptr-assoc_dom"/>
</dbReference>
<dbReference type="InterPro" id="IPR016169">
    <property type="entry name" value="FAD-bd_PCMH_sub2"/>
</dbReference>
<keyword evidence="7 9" id="KW-0129">CBS domain</keyword>
<dbReference type="OrthoDB" id="110231at2"/>
<dbReference type="Gene3D" id="3.10.580.10">
    <property type="entry name" value="CBS-domain"/>
    <property type="match status" value="1"/>
</dbReference>
<feature type="domain" description="CBS" evidence="13">
    <location>
        <begin position="217"/>
        <end position="278"/>
    </location>
</feature>
<dbReference type="InterPro" id="IPR044751">
    <property type="entry name" value="Ion_transp-like_CBS"/>
</dbReference>
<evidence type="ECO:0000256" key="9">
    <source>
        <dbReference type="PROSITE-ProRule" id="PRU00703"/>
    </source>
</evidence>
<dbReference type="PANTHER" id="PTHR43099">
    <property type="entry name" value="UPF0053 PROTEIN YRKA"/>
    <property type="match status" value="1"/>
</dbReference>
<evidence type="ECO:0000256" key="6">
    <source>
        <dbReference type="ARBA" id="ARBA00022989"/>
    </source>
</evidence>
<dbReference type="PROSITE" id="PS51846">
    <property type="entry name" value="CNNM"/>
    <property type="match status" value="1"/>
</dbReference>
<dbReference type="InterPro" id="IPR051676">
    <property type="entry name" value="UPF0053_domain"/>
</dbReference>
<evidence type="ECO:0000313" key="16">
    <source>
        <dbReference type="Proteomes" id="UP000265962"/>
    </source>
</evidence>
<gene>
    <name evidence="15" type="ORF">PROPJV5_0680</name>
</gene>
<dbReference type="SMART" id="SM00116">
    <property type="entry name" value="CBS"/>
    <property type="match status" value="2"/>
</dbReference>
<dbReference type="InterPro" id="IPR036318">
    <property type="entry name" value="FAD-bd_PCMH-like_sf"/>
</dbReference>
<dbReference type="Pfam" id="PF03471">
    <property type="entry name" value="CorC_HlyC"/>
    <property type="match status" value="1"/>
</dbReference>
<comment type="similarity">
    <text evidence="2">Belongs to the UPF0053 family.</text>
</comment>
<evidence type="ECO:0000259" key="14">
    <source>
        <dbReference type="PROSITE" id="PS51846"/>
    </source>
</evidence>
<evidence type="ECO:0000256" key="2">
    <source>
        <dbReference type="ARBA" id="ARBA00006337"/>
    </source>
</evidence>
<evidence type="ECO:0000256" key="4">
    <source>
        <dbReference type="ARBA" id="ARBA00022692"/>
    </source>
</evidence>
<keyword evidence="5" id="KW-0677">Repeat</keyword>
<keyword evidence="8 10" id="KW-0472">Membrane</keyword>
<accession>A0A375HYZ8</accession>
<feature type="domain" description="CBS" evidence="13">
    <location>
        <begin position="281"/>
        <end position="338"/>
    </location>
</feature>
<feature type="transmembrane region" description="Helical" evidence="12">
    <location>
        <begin position="6"/>
        <end position="30"/>
    </location>
</feature>
<dbReference type="FunFam" id="3.10.580.10:FF:000002">
    <property type="entry name" value="Magnesium/cobalt efflux protein CorC"/>
    <property type="match status" value="1"/>
</dbReference>
<dbReference type="EMBL" id="OMOH01000002">
    <property type="protein sequence ID" value="SPF67721.1"/>
    <property type="molecule type" value="Genomic_DNA"/>
</dbReference>
<dbReference type="SMART" id="SM01091">
    <property type="entry name" value="CorC_HlyC"/>
    <property type="match status" value="1"/>
</dbReference>
<dbReference type="SUPFAM" id="SSF56176">
    <property type="entry name" value="FAD-binding/transporter-associated domain-like"/>
    <property type="match status" value="1"/>
</dbReference>
<evidence type="ECO:0000256" key="7">
    <source>
        <dbReference type="ARBA" id="ARBA00023122"/>
    </source>
</evidence>
<evidence type="ECO:0000256" key="3">
    <source>
        <dbReference type="ARBA" id="ARBA00022475"/>
    </source>
</evidence>
<dbReference type="InterPro" id="IPR002550">
    <property type="entry name" value="CNNM"/>
</dbReference>
<keyword evidence="16" id="KW-1185">Reference proteome</keyword>
<comment type="subcellular location">
    <subcellularLocation>
        <location evidence="1">Cell membrane</location>
        <topology evidence="1">Multi-pass membrane protein</topology>
    </subcellularLocation>
</comment>
<feature type="transmembrane region" description="Helical" evidence="12">
    <location>
        <begin position="135"/>
        <end position="157"/>
    </location>
</feature>
<dbReference type="PANTHER" id="PTHR43099:SF5">
    <property type="entry name" value="HLYC_CORC FAMILY TRANSPORTER"/>
    <property type="match status" value="1"/>
</dbReference>
<reference evidence="16" key="1">
    <citation type="submission" date="2018-02" db="EMBL/GenBank/DDBJ databases">
        <authorList>
            <person name="Hornung B."/>
        </authorList>
    </citation>
    <scope>NUCLEOTIDE SEQUENCE [LARGE SCALE GENOMIC DNA]</scope>
</reference>
<evidence type="ECO:0000259" key="13">
    <source>
        <dbReference type="PROSITE" id="PS51371"/>
    </source>
</evidence>
<dbReference type="InterPro" id="IPR046342">
    <property type="entry name" value="CBS_dom_sf"/>
</dbReference>
<keyword evidence="6 10" id="KW-1133">Transmembrane helix</keyword>
<evidence type="ECO:0000256" key="8">
    <source>
        <dbReference type="ARBA" id="ARBA00023136"/>
    </source>
</evidence>
<keyword evidence="4 10" id="KW-0812">Transmembrane</keyword>
<feature type="domain" description="CNNM transmembrane" evidence="14">
    <location>
        <begin position="1"/>
        <end position="210"/>
    </location>
</feature>
<dbReference type="Gene3D" id="3.30.465.10">
    <property type="match status" value="1"/>
</dbReference>
<evidence type="ECO:0000313" key="15">
    <source>
        <dbReference type="EMBL" id="SPF67721.1"/>
    </source>
</evidence>
<organism evidence="15 16">
    <name type="scientific">Propionibacterium ruminifibrarum</name>
    <dbReference type="NCBI Taxonomy" id="1962131"/>
    <lineage>
        <taxon>Bacteria</taxon>
        <taxon>Bacillati</taxon>
        <taxon>Actinomycetota</taxon>
        <taxon>Actinomycetes</taxon>
        <taxon>Propionibacteriales</taxon>
        <taxon>Propionibacteriaceae</taxon>
        <taxon>Propionibacterium</taxon>
    </lineage>
</organism>
<evidence type="ECO:0000256" key="11">
    <source>
        <dbReference type="SAM" id="MobiDB-lite"/>
    </source>
</evidence>
<dbReference type="PROSITE" id="PS51371">
    <property type="entry name" value="CBS"/>
    <property type="match status" value="2"/>
</dbReference>
<dbReference type="Proteomes" id="UP000265962">
    <property type="component" value="Unassembled WGS sequence"/>
</dbReference>
<evidence type="ECO:0000256" key="10">
    <source>
        <dbReference type="PROSITE-ProRule" id="PRU01193"/>
    </source>
</evidence>
<evidence type="ECO:0000256" key="5">
    <source>
        <dbReference type="ARBA" id="ARBA00022737"/>
    </source>
</evidence>
<proteinExistence type="inferred from homology"/>
<sequence length="492" mass="52537">MPLWASIGLILLLFFIGGVFSAAEMALVSLRESQIASLARRGSRGRAVEQLTGNPNRFLSAVQIGVTLAGFLSSAFGSDSLAGEWVAPLLAGWGLSASAARVLAVIVVTALISFGSIVISELFSKRLALQRPETIALALAPFINGIARFFRPLIWALGFCTNLLVRLAGMDPEASKEAVSDEELRAMVINANSLGADQKHIVDEVFSAGEHSIREVMVPRTEVEFLPGDMTVAEAMARVQSFPHSRYPVIDGSPDKVLGFLHVRDLMGPAANARGTRLHRIVRPVLRLPETVRVPRALSDMRRAHSHLAIVLDEYGGTAGIVTLEDLVEELIGDITDEYDVIDPETRRHRLERDIDGMTTLEDFADLTGHLLPEGPYDTLAGYFMARVGAIPKVGETITVALAPAGADGSGDEAAPEDLFQMSVTQMDGRRIAWLSVQALPAEGSHPAAPTGDQAAGDLDSSPAVPAVDPRALAHPAAGVEHADERIPGVIP</sequence>
<protein>
    <submittedName>
        <fullName evidence="15">CO dehydrogenase flavoprotein-like, FAD-binding, subdomain 2</fullName>
    </submittedName>
</protein>
<dbReference type="AlphaFoldDB" id="A0A375HYZ8"/>
<dbReference type="GO" id="GO:0005886">
    <property type="term" value="C:plasma membrane"/>
    <property type="evidence" value="ECO:0007669"/>
    <property type="project" value="UniProtKB-SubCell"/>
</dbReference>
<dbReference type="GO" id="GO:0050660">
    <property type="term" value="F:flavin adenine dinucleotide binding"/>
    <property type="evidence" value="ECO:0007669"/>
    <property type="project" value="InterPro"/>
</dbReference>
<dbReference type="InterPro" id="IPR000644">
    <property type="entry name" value="CBS_dom"/>
</dbReference>
<dbReference type="CDD" id="cd04590">
    <property type="entry name" value="CBS_pair_CorC_HlyC_assoc"/>
    <property type="match status" value="1"/>
</dbReference>
<keyword evidence="3" id="KW-1003">Cell membrane</keyword>
<dbReference type="Pfam" id="PF00571">
    <property type="entry name" value="CBS"/>
    <property type="match status" value="2"/>
</dbReference>
<evidence type="ECO:0000256" key="12">
    <source>
        <dbReference type="SAM" id="Phobius"/>
    </source>
</evidence>
<dbReference type="Pfam" id="PF01595">
    <property type="entry name" value="CNNM"/>
    <property type="match status" value="1"/>
</dbReference>